<dbReference type="EMBL" id="CADCVV010000029">
    <property type="protein sequence ID" value="CAA9484705.1"/>
    <property type="molecule type" value="Genomic_DNA"/>
</dbReference>
<evidence type="ECO:0000313" key="11">
    <source>
        <dbReference type="EMBL" id="CAA9484705.1"/>
    </source>
</evidence>
<dbReference type="Gene3D" id="2.40.37.10">
    <property type="entry name" value="Lyase, Ornithine Decarboxylase, Chain A, domain 1"/>
    <property type="match status" value="1"/>
</dbReference>
<feature type="binding site" evidence="5">
    <location>
        <position position="337"/>
    </location>
    <ligand>
        <name>substrate</name>
    </ligand>
</feature>
<sequence length="433" mass="46218">MSLAEAVARAEAEEGSTPATQARPASHPSHVYPLGSRLNGAGHLEIGGCDVLDLAREFGTPAYVYAEDHIRARAAAYRDAFAARTDRFEILYASKAFPHVAVNRILSAEGLSCDVASGGELFMALRGGFGPERIYLHGNNKSEAELRYAVEQGVGHIVVDSFDELERLERIAPGQAILLRVTPGIEPATHAYISTGQEDSKFGFGLDELPRAIERAQTLDLRGLHAHIGSQIFDLEPFGKLAEVLAAMGDFPLLNLGGGLGIAYTADQRPPSIDEYVESLLEGAPEGVTVLCEPGRSLVGNAGVTLYTVGTVKEIPGVRTYVAVDGGMSDNPRPMLYGARYEADIADRMGGERVCAVAGKHCESGDVLIGGVALDDPRPGDVLVTPVTGAYADAMASNYNALPRPPVVFCRDGDARLVTRRETYEDLALRDLV</sequence>
<name>A0A6J4RXZ0_9ACTN</name>
<dbReference type="GO" id="GO:0030170">
    <property type="term" value="F:pyridoxal phosphate binding"/>
    <property type="evidence" value="ECO:0007669"/>
    <property type="project" value="UniProtKB-UniRule"/>
</dbReference>
<feature type="binding site" evidence="5">
    <location>
        <position position="391"/>
    </location>
    <ligand>
        <name>substrate</name>
    </ligand>
</feature>
<feature type="binding site" evidence="5">
    <location>
        <position position="259"/>
    </location>
    <ligand>
        <name>pyridoxal 5'-phosphate</name>
        <dbReference type="ChEBI" id="CHEBI:597326"/>
    </ligand>
</feature>
<dbReference type="PRINTS" id="PR01179">
    <property type="entry name" value="ODADCRBXLASE"/>
</dbReference>
<evidence type="ECO:0000256" key="4">
    <source>
        <dbReference type="ARBA" id="ARBA00023239"/>
    </source>
</evidence>
<evidence type="ECO:0000256" key="7">
    <source>
        <dbReference type="PIRSR" id="PIRSR600183-50"/>
    </source>
</evidence>
<dbReference type="PANTHER" id="PTHR43727">
    <property type="entry name" value="DIAMINOPIMELATE DECARBOXYLASE"/>
    <property type="match status" value="1"/>
</dbReference>
<feature type="binding site" evidence="5">
    <location>
        <position position="391"/>
    </location>
    <ligand>
        <name>pyridoxal 5'-phosphate</name>
        <dbReference type="ChEBI" id="CHEBI:597326"/>
    </ligand>
</feature>
<dbReference type="AlphaFoldDB" id="A0A6J4RXZ0"/>
<protein>
    <recommendedName>
        <fullName evidence="5 6">Diaminopimelate decarboxylase</fullName>
        <shortName evidence="5">DAP decarboxylase</shortName>
        <shortName evidence="5">DAPDC</shortName>
        <ecNumber evidence="5 6">4.1.1.20</ecNumber>
    </recommendedName>
</protein>
<comment type="catalytic activity">
    <reaction evidence="5 8">
        <text>meso-2,6-diaminopimelate + H(+) = L-lysine + CO2</text>
        <dbReference type="Rhea" id="RHEA:15101"/>
        <dbReference type="ChEBI" id="CHEBI:15378"/>
        <dbReference type="ChEBI" id="CHEBI:16526"/>
        <dbReference type="ChEBI" id="CHEBI:32551"/>
        <dbReference type="ChEBI" id="CHEBI:57791"/>
        <dbReference type="EC" id="4.1.1.20"/>
    </reaction>
</comment>
<dbReference type="SUPFAM" id="SSF50621">
    <property type="entry name" value="Alanine racemase C-terminal domain-like"/>
    <property type="match status" value="1"/>
</dbReference>
<dbReference type="HAMAP" id="MF_02120">
    <property type="entry name" value="LysA"/>
    <property type="match status" value="1"/>
</dbReference>
<feature type="modified residue" description="N6-(pyridoxal phosphate)lysine" evidence="5 7">
    <location>
        <position position="95"/>
    </location>
</feature>
<feature type="binding site" evidence="5">
    <location>
        <position position="333"/>
    </location>
    <ligand>
        <name>substrate</name>
    </ligand>
</feature>
<proteinExistence type="inferred from homology"/>
<feature type="domain" description="Orn/DAP/Arg decarboxylase 2 N-terminal" evidence="10">
    <location>
        <begin position="68"/>
        <end position="299"/>
    </location>
</feature>
<evidence type="ECO:0000259" key="10">
    <source>
        <dbReference type="Pfam" id="PF02784"/>
    </source>
</evidence>
<evidence type="ECO:0000256" key="8">
    <source>
        <dbReference type="RuleBase" id="RU003738"/>
    </source>
</evidence>
<feature type="binding site" evidence="5">
    <location>
        <begin position="293"/>
        <end position="296"/>
    </location>
    <ligand>
        <name>pyridoxal 5'-phosphate</name>
        <dbReference type="ChEBI" id="CHEBI:597326"/>
    </ligand>
</feature>
<dbReference type="FunFam" id="3.20.20.10:FF:000003">
    <property type="entry name" value="Diaminopimelate decarboxylase"/>
    <property type="match status" value="1"/>
</dbReference>
<evidence type="ECO:0000256" key="2">
    <source>
        <dbReference type="ARBA" id="ARBA00022793"/>
    </source>
</evidence>
<comment type="cofactor">
    <cofactor evidence="1 5 7 8">
        <name>pyridoxal 5'-phosphate</name>
        <dbReference type="ChEBI" id="CHEBI:597326"/>
    </cofactor>
</comment>
<dbReference type="GO" id="GO:0009089">
    <property type="term" value="P:lysine biosynthetic process via diaminopimelate"/>
    <property type="evidence" value="ECO:0007669"/>
    <property type="project" value="UniProtKB-UniRule"/>
</dbReference>
<dbReference type="GO" id="GO:0008836">
    <property type="term" value="F:diaminopimelate decarboxylase activity"/>
    <property type="evidence" value="ECO:0007669"/>
    <property type="project" value="UniProtKB-UniRule"/>
</dbReference>
<evidence type="ECO:0000256" key="9">
    <source>
        <dbReference type="SAM" id="MobiDB-lite"/>
    </source>
</evidence>
<dbReference type="PANTHER" id="PTHR43727:SF2">
    <property type="entry name" value="GROUP IV DECARBOXYLASE"/>
    <property type="match status" value="1"/>
</dbReference>
<comment type="similarity">
    <text evidence="5">Belongs to the Orn/Lys/Arg decarboxylase class-II family. LysA subfamily.</text>
</comment>
<comment type="pathway">
    <text evidence="5 8">Amino-acid biosynthesis; L-lysine biosynthesis via DAP pathway; L-lysine from DL-2,6-diaminopimelate: step 1/1.</text>
</comment>
<evidence type="ECO:0000256" key="6">
    <source>
        <dbReference type="NCBIfam" id="TIGR01048"/>
    </source>
</evidence>
<dbReference type="UniPathway" id="UPA00034">
    <property type="reaction ID" value="UER00027"/>
</dbReference>
<feature type="binding site" evidence="5">
    <location>
        <position position="296"/>
    </location>
    <ligand>
        <name>substrate</name>
    </ligand>
</feature>
<dbReference type="PRINTS" id="PR01181">
    <property type="entry name" value="DAPDCRBXLASE"/>
</dbReference>
<keyword evidence="5" id="KW-0028">Amino-acid biosynthesis</keyword>
<dbReference type="CDD" id="cd06828">
    <property type="entry name" value="PLPDE_III_DapDC"/>
    <property type="match status" value="1"/>
</dbReference>
<feature type="active site" description="Proton donor" evidence="7">
    <location>
        <position position="362"/>
    </location>
</feature>
<gene>
    <name evidence="5" type="primary">lysA</name>
    <name evidence="11" type="ORF">AVDCRST_MAG17-381</name>
</gene>
<dbReference type="InterPro" id="IPR009006">
    <property type="entry name" value="Ala_racemase/Decarboxylase_C"/>
</dbReference>
<organism evidence="11">
    <name type="scientific">uncultured Solirubrobacterales bacterium</name>
    <dbReference type="NCBI Taxonomy" id="768556"/>
    <lineage>
        <taxon>Bacteria</taxon>
        <taxon>Bacillati</taxon>
        <taxon>Actinomycetota</taxon>
        <taxon>Thermoleophilia</taxon>
        <taxon>Solirubrobacterales</taxon>
        <taxon>environmental samples</taxon>
    </lineage>
</organism>
<keyword evidence="5 8" id="KW-0457">Lysine biosynthesis</keyword>
<dbReference type="InterPro" id="IPR029066">
    <property type="entry name" value="PLP-binding_barrel"/>
</dbReference>
<dbReference type="InterPro" id="IPR002986">
    <property type="entry name" value="DAP_deCOOHase_LysA"/>
</dbReference>
<evidence type="ECO:0000256" key="1">
    <source>
        <dbReference type="ARBA" id="ARBA00001933"/>
    </source>
</evidence>
<reference evidence="11" key="1">
    <citation type="submission" date="2020-02" db="EMBL/GenBank/DDBJ databases">
        <authorList>
            <person name="Meier V. D."/>
        </authorList>
    </citation>
    <scope>NUCLEOTIDE SEQUENCE</scope>
    <source>
        <strain evidence="11">AVDCRST_MAG17</strain>
    </source>
</reference>
<dbReference type="Gene3D" id="3.20.20.10">
    <property type="entry name" value="Alanine racemase"/>
    <property type="match status" value="1"/>
</dbReference>
<comment type="function">
    <text evidence="5">Specifically catalyzes the decarboxylation of meso-diaminopimelate (meso-DAP) to L-lysine.</text>
</comment>
<evidence type="ECO:0000256" key="3">
    <source>
        <dbReference type="ARBA" id="ARBA00022898"/>
    </source>
</evidence>
<keyword evidence="3 5" id="KW-0663">Pyridoxal phosphate</keyword>
<feature type="region of interest" description="Disordered" evidence="9">
    <location>
        <begin position="7"/>
        <end position="30"/>
    </location>
</feature>
<dbReference type="EC" id="4.1.1.20" evidence="5 6"/>
<keyword evidence="2 5" id="KW-0210">Decarboxylase</keyword>
<accession>A0A6J4RXZ0</accession>
<comment type="subunit">
    <text evidence="5">Homodimer.</text>
</comment>
<dbReference type="SUPFAM" id="SSF51419">
    <property type="entry name" value="PLP-binding barrel"/>
    <property type="match status" value="1"/>
</dbReference>
<dbReference type="NCBIfam" id="TIGR01048">
    <property type="entry name" value="lysA"/>
    <property type="match status" value="1"/>
</dbReference>
<dbReference type="InterPro" id="IPR022644">
    <property type="entry name" value="De-COase2_N"/>
</dbReference>
<keyword evidence="4 5" id="KW-0456">Lyase</keyword>
<evidence type="ECO:0000256" key="5">
    <source>
        <dbReference type="HAMAP-Rule" id="MF_02120"/>
    </source>
</evidence>
<dbReference type="InterPro" id="IPR000183">
    <property type="entry name" value="Orn/DAP/Arg_de-COase"/>
</dbReference>
<dbReference type="Pfam" id="PF02784">
    <property type="entry name" value="Orn_Arg_deC_N"/>
    <property type="match status" value="1"/>
</dbReference>
<feature type="binding site" evidence="5">
    <location>
        <position position="363"/>
    </location>
    <ligand>
        <name>substrate</name>
    </ligand>
</feature>